<protein>
    <recommendedName>
        <fullName evidence="11">TauD/TfdA-like domain-containing protein</fullName>
    </recommendedName>
</protein>
<dbReference type="EMBL" id="QUQM01000003">
    <property type="protein sequence ID" value="KAA8648349.1"/>
    <property type="molecule type" value="Genomic_DNA"/>
</dbReference>
<dbReference type="AlphaFoldDB" id="A0A5M9MUP8"/>
<dbReference type="Pfam" id="PF02668">
    <property type="entry name" value="TauD"/>
    <property type="match status" value="1"/>
</dbReference>
<organism evidence="9 10">
    <name type="scientific">Aspergillus tanneri</name>
    <dbReference type="NCBI Taxonomy" id="1220188"/>
    <lineage>
        <taxon>Eukaryota</taxon>
        <taxon>Fungi</taxon>
        <taxon>Dikarya</taxon>
        <taxon>Ascomycota</taxon>
        <taxon>Pezizomycotina</taxon>
        <taxon>Eurotiomycetes</taxon>
        <taxon>Eurotiomycetidae</taxon>
        <taxon>Eurotiales</taxon>
        <taxon>Aspergillaceae</taxon>
        <taxon>Aspergillus</taxon>
        <taxon>Aspergillus subgen. Circumdati</taxon>
    </lineage>
</organism>
<evidence type="ECO:0000256" key="3">
    <source>
        <dbReference type="ARBA" id="ARBA00022723"/>
    </source>
</evidence>
<dbReference type="PANTHER" id="PTHR10696:SF25">
    <property type="entry name" value="OXIDOREDUCTASE AIM17-RELATED"/>
    <property type="match status" value="1"/>
</dbReference>
<evidence type="ECO:0000313" key="9">
    <source>
        <dbReference type="EMBL" id="KAA8648349.1"/>
    </source>
</evidence>
<dbReference type="SUPFAM" id="SSF51197">
    <property type="entry name" value="Clavaminate synthase-like"/>
    <property type="match status" value="1"/>
</dbReference>
<dbReference type="InterPro" id="IPR038492">
    <property type="entry name" value="GBBH-like_N_sf"/>
</dbReference>
<dbReference type="Gene3D" id="3.60.130.10">
    <property type="entry name" value="Clavaminate synthase-like"/>
    <property type="match status" value="1"/>
</dbReference>
<accession>A0A5M9MUP8</accession>
<evidence type="ECO:0000313" key="10">
    <source>
        <dbReference type="Proteomes" id="UP000324241"/>
    </source>
</evidence>
<sequence>MVRLLGAFFRSARAAAPSSRLPSRRLYSAVADPIQPVPDAKLKRLGPKLPPLELESPPPDPGTVGVNAMGMRLQFGGMDDWYLHSMLRDSCQCTRCVDQFSKQRNFRTSDIPIAIKPRSIKLDGDHLEIKWANDVPGYDESHVSRYSLRFLKYPSAIPHRGSAGLKRRRIDWDKEIMQRVQHWISYSDYMDDELKFTSAMRHLAITGLVFVKDIPDSREMVAKIATRMGPIRDTFYGSTWDVRSVPKAKNVAYTSQFLDFHMDLMYMKNPPGFQLLHCLQNSCEGGESLFLDSFAVASQIHHWHPEIFKELSQCRLTYEYNHEDHVYSNAWPVFEAGTPDSKQDPHLLHVNYSPPFQGNMLPKWRDYETTSKNIRALHYFAKQLEDERRIFELKLNPGECVIFENRRVLHARRQFNTSSGHRWLAGAYVDEDALLSKFQTLSAKYPFSWFGYTLPGPPYLDNKVEKLETETASKA</sequence>
<dbReference type="GO" id="GO:0005739">
    <property type="term" value="C:mitochondrion"/>
    <property type="evidence" value="ECO:0007669"/>
    <property type="project" value="TreeGrafter"/>
</dbReference>
<evidence type="ECO:0000256" key="4">
    <source>
        <dbReference type="ARBA" id="ARBA00022964"/>
    </source>
</evidence>
<evidence type="ECO:0000256" key="6">
    <source>
        <dbReference type="ARBA" id="ARBA00023004"/>
    </source>
</evidence>
<comment type="cofactor">
    <cofactor evidence="1">
        <name>Fe(2+)</name>
        <dbReference type="ChEBI" id="CHEBI:29033"/>
    </cofactor>
</comment>
<dbReference type="Gene3D" id="3.30.2020.30">
    <property type="match status" value="1"/>
</dbReference>
<dbReference type="Pfam" id="PF06155">
    <property type="entry name" value="GBBH-like_N"/>
    <property type="match status" value="1"/>
</dbReference>
<dbReference type="InterPro" id="IPR042098">
    <property type="entry name" value="TauD-like_sf"/>
</dbReference>
<evidence type="ECO:0000259" key="8">
    <source>
        <dbReference type="Pfam" id="PF06155"/>
    </source>
</evidence>
<gene>
    <name evidence="9" type="ORF">ATNIH1004_004234</name>
</gene>
<dbReference type="RefSeq" id="XP_033427710.1">
    <property type="nucleotide sequence ID" value="XM_033568904.1"/>
</dbReference>
<keyword evidence="5" id="KW-0560">Oxidoreductase</keyword>
<evidence type="ECO:0000256" key="5">
    <source>
        <dbReference type="ARBA" id="ARBA00023002"/>
    </source>
</evidence>
<keyword evidence="6" id="KW-0408">Iron</keyword>
<dbReference type="CDD" id="cd00250">
    <property type="entry name" value="CAS_like"/>
    <property type="match status" value="1"/>
</dbReference>
<comment type="similarity">
    <text evidence="2">Belongs to the gamma-BBH/TMLD family.</text>
</comment>
<evidence type="ECO:0008006" key="11">
    <source>
        <dbReference type="Google" id="ProtNLM"/>
    </source>
</evidence>
<evidence type="ECO:0000259" key="7">
    <source>
        <dbReference type="Pfam" id="PF02668"/>
    </source>
</evidence>
<evidence type="ECO:0000256" key="1">
    <source>
        <dbReference type="ARBA" id="ARBA00001954"/>
    </source>
</evidence>
<dbReference type="OrthoDB" id="406634at2759"/>
<dbReference type="InterPro" id="IPR003819">
    <property type="entry name" value="TauD/TfdA-like"/>
</dbReference>
<evidence type="ECO:0000256" key="2">
    <source>
        <dbReference type="ARBA" id="ARBA00008654"/>
    </source>
</evidence>
<dbReference type="GO" id="GO:0046872">
    <property type="term" value="F:metal ion binding"/>
    <property type="evidence" value="ECO:0007669"/>
    <property type="project" value="UniProtKB-KW"/>
</dbReference>
<dbReference type="GO" id="GO:0045329">
    <property type="term" value="P:carnitine biosynthetic process"/>
    <property type="evidence" value="ECO:0007669"/>
    <property type="project" value="TreeGrafter"/>
</dbReference>
<proteinExistence type="inferred from homology"/>
<reference evidence="9 10" key="1">
    <citation type="submission" date="2019-08" db="EMBL/GenBank/DDBJ databases">
        <title>The genome sequence of a newly discovered highly antifungal drug resistant Aspergillus species, Aspergillus tanneri NIH 1004.</title>
        <authorList>
            <person name="Mounaud S."/>
            <person name="Singh I."/>
            <person name="Joardar V."/>
            <person name="Pakala S."/>
            <person name="Pakala S."/>
            <person name="Venepally P."/>
            <person name="Chung J.K."/>
            <person name="Losada L."/>
            <person name="Nierman W.C."/>
        </authorList>
    </citation>
    <scope>NUCLEOTIDE SEQUENCE [LARGE SCALE GENOMIC DNA]</scope>
    <source>
        <strain evidence="9 10">NIH1004</strain>
    </source>
</reference>
<dbReference type="InterPro" id="IPR010376">
    <property type="entry name" value="GBBH-like_N"/>
</dbReference>
<dbReference type="PANTHER" id="PTHR10696">
    <property type="entry name" value="GAMMA-BUTYROBETAINE HYDROXYLASE-RELATED"/>
    <property type="match status" value="1"/>
</dbReference>
<feature type="domain" description="TauD/TfdA-like" evidence="7">
    <location>
        <begin position="184"/>
        <end position="428"/>
    </location>
</feature>
<dbReference type="GO" id="GO:0016706">
    <property type="term" value="F:2-oxoglutarate-dependent dioxygenase activity"/>
    <property type="evidence" value="ECO:0007669"/>
    <property type="project" value="UniProtKB-ARBA"/>
</dbReference>
<comment type="caution">
    <text evidence="9">The sequence shown here is derived from an EMBL/GenBank/DDBJ whole genome shotgun (WGS) entry which is preliminary data.</text>
</comment>
<keyword evidence="3" id="KW-0479">Metal-binding</keyword>
<dbReference type="Proteomes" id="UP000324241">
    <property type="component" value="Unassembled WGS sequence"/>
</dbReference>
<dbReference type="InterPro" id="IPR050411">
    <property type="entry name" value="AlphaKG_dependent_hydroxylases"/>
</dbReference>
<keyword evidence="4" id="KW-0223">Dioxygenase</keyword>
<dbReference type="GeneID" id="54326936"/>
<name>A0A5M9MUP8_9EURO</name>
<dbReference type="VEuPathDB" id="FungiDB:EYZ11_005857"/>
<feature type="domain" description="Gamma-butyrobetaine hydroxylase-like N-terminal" evidence="8">
    <location>
        <begin position="82"/>
        <end position="134"/>
    </location>
</feature>